<reference evidence="1 2" key="1">
    <citation type="submission" date="2016-03" db="EMBL/GenBank/DDBJ databases">
        <title>Choanephora cucurbitarum.</title>
        <authorList>
            <person name="Min B."/>
            <person name="Park H."/>
            <person name="Park J.-H."/>
            <person name="Shin H.-D."/>
            <person name="Choi I.-G."/>
        </authorList>
    </citation>
    <scope>NUCLEOTIDE SEQUENCE [LARGE SCALE GENOMIC DNA]</scope>
    <source>
        <strain evidence="1 2">KUS-F28377</strain>
    </source>
</reference>
<keyword evidence="2" id="KW-1185">Reference proteome</keyword>
<dbReference type="Proteomes" id="UP000093000">
    <property type="component" value="Unassembled WGS sequence"/>
</dbReference>
<proteinExistence type="predicted"/>
<evidence type="ECO:0000313" key="1">
    <source>
        <dbReference type="EMBL" id="OBZ88364.1"/>
    </source>
</evidence>
<gene>
    <name evidence="1" type="ORF">A0J61_03596</name>
</gene>
<accession>A0A1C7NM79</accession>
<dbReference type="OrthoDB" id="2349883at2759"/>
<dbReference type="InParanoid" id="A0A1C7NM79"/>
<evidence type="ECO:0000313" key="2">
    <source>
        <dbReference type="Proteomes" id="UP000093000"/>
    </source>
</evidence>
<dbReference type="AlphaFoldDB" id="A0A1C7NM79"/>
<sequence length="295" mass="34327">TLGIGFDCFWPGHSWDPVCYLSLANALHLKDLVPFSSDLYQEKEDIEILPFTVNPLKDIVERAPDALENLSVDSPTHKSGILTLNNAKVLFSSAYPIYWPVYVAQFTEDGKDQDKPKTIVIGAHSNDPPLYQWDMNKKGMEQWINNGPWVKIDVTEPEWQMGFGAQPPLRHLVHRFLNEVVGHFQTDRSIDWEDERIQAYPSYQNQNRQYLKQLFKVWAERNMLARIEGLDENQRALGLGRGSTESQENGRPRIQMKTVSEIRNEIENRIGDELARLEELEPAWYREYIKKRNQQ</sequence>
<comment type="caution">
    <text evidence="1">The sequence shown here is derived from an EMBL/GenBank/DDBJ whole genome shotgun (WGS) entry which is preliminary data.</text>
</comment>
<organism evidence="1 2">
    <name type="scientific">Choanephora cucurbitarum</name>
    <dbReference type="NCBI Taxonomy" id="101091"/>
    <lineage>
        <taxon>Eukaryota</taxon>
        <taxon>Fungi</taxon>
        <taxon>Fungi incertae sedis</taxon>
        <taxon>Mucoromycota</taxon>
        <taxon>Mucoromycotina</taxon>
        <taxon>Mucoromycetes</taxon>
        <taxon>Mucorales</taxon>
        <taxon>Mucorineae</taxon>
        <taxon>Choanephoraceae</taxon>
        <taxon>Choanephoroideae</taxon>
        <taxon>Choanephora</taxon>
    </lineage>
</organism>
<feature type="non-terminal residue" evidence="1">
    <location>
        <position position="1"/>
    </location>
</feature>
<dbReference type="EMBL" id="LUGH01000157">
    <property type="protein sequence ID" value="OBZ88364.1"/>
    <property type="molecule type" value="Genomic_DNA"/>
</dbReference>
<protein>
    <submittedName>
        <fullName evidence="1">Uncharacterized protein</fullName>
    </submittedName>
</protein>
<name>A0A1C7NM79_9FUNG</name>
<dbReference type="STRING" id="101091.A0A1C7NM79"/>